<keyword evidence="2" id="KW-0378">Hydrolase</keyword>
<organism evidence="6">
    <name type="scientific">Cuerna arida</name>
    <dbReference type="NCBI Taxonomy" id="1464854"/>
    <lineage>
        <taxon>Eukaryota</taxon>
        <taxon>Metazoa</taxon>
        <taxon>Ecdysozoa</taxon>
        <taxon>Arthropoda</taxon>
        <taxon>Hexapoda</taxon>
        <taxon>Insecta</taxon>
        <taxon>Pterygota</taxon>
        <taxon>Neoptera</taxon>
        <taxon>Paraneoptera</taxon>
        <taxon>Hemiptera</taxon>
        <taxon>Auchenorrhyncha</taxon>
        <taxon>Membracoidea</taxon>
        <taxon>Cicadellidae</taxon>
        <taxon>Cicadellinae</taxon>
        <taxon>Proconiini</taxon>
        <taxon>Cuerna</taxon>
    </lineage>
</organism>
<evidence type="ECO:0000313" key="6">
    <source>
        <dbReference type="EMBL" id="JAS64044.1"/>
    </source>
</evidence>
<keyword evidence="4" id="KW-1015">Disulfide bond</keyword>
<dbReference type="InterPro" id="IPR001254">
    <property type="entry name" value="Trypsin_dom"/>
</dbReference>
<dbReference type="PANTHER" id="PTHR24276:SF98">
    <property type="entry name" value="FI18310P1-RELATED"/>
    <property type="match status" value="1"/>
</dbReference>
<dbReference type="Gene3D" id="2.40.10.10">
    <property type="entry name" value="Trypsin-like serine proteases"/>
    <property type="match status" value="1"/>
</dbReference>
<evidence type="ECO:0000256" key="1">
    <source>
        <dbReference type="ARBA" id="ARBA00022670"/>
    </source>
</evidence>
<dbReference type="SUPFAM" id="SSF50494">
    <property type="entry name" value="Trypsin-like serine proteases"/>
    <property type="match status" value="1"/>
</dbReference>
<gene>
    <name evidence="6" type="ORF">g.9506</name>
</gene>
<evidence type="ECO:0000256" key="2">
    <source>
        <dbReference type="ARBA" id="ARBA00022801"/>
    </source>
</evidence>
<dbReference type="EMBL" id="GECZ01005725">
    <property type="protein sequence ID" value="JAS64044.1"/>
    <property type="molecule type" value="Transcribed_RNA"/>
</dbReference>
<keyword evidence="3" id="KW-0720">Serine protease</keyword>
<evidence type="ECO:0000256" key="4">
    <source>
        <dbReference type="ARBA" id="ARBA00023157"/>
    </source>
</evidence>
<dbReference type="PROSITE" id="PS50240">
    <property type="entry name" value="TRYPSIN_DOM"/>
    <property type="match status" value="1"/>
</dbReference>
<dbReference type="SMART" id="SM00020">
    <property type="entry name" value="Tryp_SPc"/>
    <property type="match status" value="1"/>
</dbReference>
<accession>A0A1B6GNN7</accession>
<keyword evidence="1" id="KW-0645">Protease</keyword>
<dbReference type="GO" id="GO:0006508">
    <property type="term" value="P:proteolysis"/>
    <property type="evidence" value="ECO:0007669"/>
    <property type="project" value="UniProtKB-KW"/>
</dbReference>
<dbReference type="Pfam" id="PF00089">
    <property type="entry name" value="Trypsin"/>
    <property type="match status" value="1"/>
</dbReference>
<dbReference type="GO" id="GO:0004252">
    <property type="term" value="F:serine-type endopeptidase activity"/>
    <property type="evidence" value="ECO:0007669"/>
    <property type="project" value="InterPro"/>
</dbReference>
<evidence type="ECO:0000259" key="5">
    <source>
        <dbReference type="PROSITE" id="PS50240"/>
    </source>
</evidence>
<protein>
    <recommendedName>
        <fullName evidence="5">Peptidase S1 domain-containing protein</fullName>
    </recommendedName>
</protein>
<sequence>FKLILFIAIGVDRVHHCLGYELVTRYSETQDKHSRLGIFHGHVTTIQKHPYLVAILKDGTFYCAGTIVNDHWIVTSADCANNFDGTTTIVAGSSDGLTGSSFTINSVVLHPNYGSSMLDYDYACVQIVGNFKWSKKTKPIKLPSKEPKVNTTMMVAGWGDDEVTRSVGERAPNSHLLEGTMMWVDKQICNSTYSWAGLMWTDRMACAYNRGKTTLCTGDWADAFVHKGVF</sequence>
<dbReference type="PANTHER" id="PTHR24276">
    <property type="entry name" value="POLYSERASE-RELATED"/>
    <property type="match status" value="1"/>
</dbReference>
<dbReference type="InterPro" id="IPR050430">
    <property type="entry name" value="Peptidase_S1"/>
</dbReference>
<dbReference type="InterPro" id="IPR009003">
    <property type="entry name" value="Peptidase_S1_PA"/>
</dbReference>
<feature type="non-terminal residue" evidence="6">
    <location>
        <position position="1"/>
    </location>
</feature>
<dbReference type="InterPro" id="IPR043504">
    <property type="entry name" value="Peptidase_S1_PA_chymotrypsin"/>
</dbReference>
<reference evidence="6" key="1">
    <citation type="submission" date="2015-11" db="EMBL/GenBank/DDBJ databases">
        <title>De novo transcriptome assembly of four potential Pierce s Disease insect vectors from Arizona vineyards.</title>
        <authorList>
            <person name="Tassone E.E."/>
        </authorList>
    </citation>
    <scope>NUCLEOTIDE SEQUENCE</scope>
</reference>
<evidence type="ECO:0000256" key="3">
    <source>
        <dbReference type="ARBA" id="ARBA00022825"/>
    </source>
</evidence>
<feature type="domain" description="Peptidase S1" evidence="5">
    <location>
        <begin position="38"/>
        <end position="230"/>
    </location>
</feature>
<name>A0A1B6GNN7_9HEMI</name>
<feature type="non-terminal residue" evidence="6">
    <location>
        <position position="230"/>
    </location>
</feature>
<dbReference type="FunFam" id="2.40.10.10:FF:000068">
    <property type="entry name" value="transmembrane protease serine 2"/>
    <property type="match status" value="1"/>
</dbReference>
<proteinExistence type="predicted"/>
<dbReference type="AlphaFoldDB" id="A0A1B6GNN7"/>